<evidence type="ECO:0000256" key="1">
    <source>
        <dbReference type="ARBA" id="ARBA00005582"/>
    </source>
</evidence>
<dbReference type="EMBL" id="BDCX01000011">
    <property type="protein sequence ID" value="GAT68852.1"/>
    <property type="molecule type" value="Genomic_DNA"/>
</dbReference>
<accession>A0A171DJ13</accession>
<comment type="caution">
    <text evidence="4">The sequence shown here is derived from an EMBL/GenBank/DDBJ whole genome shotgun (WGS) entry which is preliminary data.</text>
</comment>
<dbReference type="PROSITE" id="PS00893">
    <property type="entry name" value="NUDIX_BOX"/>
    <property type="match status" value="1"/>
</dbReference>
<evidence type="ECO:0000313" key="4">
    <source>
        <dbReference type="EMBL" id="GAT68852.1"/>
    </source>
</evidence>
<keyword evidence="2 4" id="KW-0378">Hydrolase</keyword>
<organism evidence="4 5">
    <name type="scientific">Planomonospora sphaerica</name>
    <dbReference type="NCBI Taxonomy" id="161355"/>
    <lineage>
        <taxon>Bacteria</taxon>
        <taxon>Bacillati</taxon>
        <taxon>Actinomycetota</taxon>
        <taxon>Actinomycetes</taxon>
        <taxon>Streptosporangiales</taxon>
        <taxon>Streptosporangiaceae</taxon>
        <taxon>Planomonospora</taxon>
    </lineage>
</organism>
<dbReference type="RefSeq" id="WP_068899759.1">
    <property type="nucleotide sequence ID" value="NZ_BDCX01000011.1"/>
</dbReference>
<dbReference type="PROSITE" id="PS51462">
    <property type="entry name" value="NUDIX"/>
    <property type="match status" value="1"/>
</dbReference>
<protein>
    <submittedName>
        <fullName evidence="4">NUDIX hydrolase</fullName>
    </submittedName>
</protein>
<dbReference type="InterPro" id="IPR015797">
    <property type="entry name" value="NUDIX_hydrolase-like_dom_sf"/>
</dbReference>
<keyword evidence="5" id="KW-1185">Reference proteome</keyword>
<name>A0A171DJ13_9ACTN</name>
<dbReference type="PANTHER" id="PTHR43736">
    <property type="entry name" value="ADP-RIBOSE PYROPHOSPHATASE"/>
    <property type="match status" value="1"/>
</dbReference>
<proteinExistence type="inferred from homology"/>
<sequence>MALTADRSRVTVRDLVAGISPHDEREAADQARTLDWIDSGAPLFRTAKPATPPQHLVMYAALVDEAHRRILLVDHINAGLFLLPGGHADPDEDPRDGIIREVTEELGLTPPFHPAFGDAPLFLTVTWTRPPGTHQDVTLWFCFSANSLAPLTPDTREFRSVEWLPIDNPTVWAEDGFDPEMARFISKLTTRSRPSPHHG</sequence>
<dbReference type="Proteomes" id="UP000077701">
    <property type="component" value="Unassembled WGS sequence"/>
</dbReference>
<gene>
    <name evidence="4" type="ORF">PS9374_04517</name>
</gene>
<dbReference type="InterPro" id="IPR000086">
    <property type="entry name" value="NUDIX_hydrolase_dom"/>
</dbReference>
<dbReference type="AlphaFoldDB" id="A0A171DJ13"/>
<dbReference type="Pfam" id="PF00293">
    <property type="entry name" value="NUDIX"/>
    <property type="match status" value="1"/>
</dbReference>
<dbReference type="SUPFAM" id="SSF55811">
    <property type="entry name" value="Nudix"/>
    <property type="match status" value="1"/>
</dbReference>
<dbReference type="Gene3D" id="3.90.79.10">
    <property type="entry name" value="Nucleoside Triphosphate Pyrophosphohydrolase"/>
    <property type="match status" value="1"/>
</dbReference>
<reference evidence="4 5" key="1">
    <citation type="journal article" date="2016" name="Genome Announc.">
        <title>Draft Genome Sequence of Planomonospora sphaerica JCM9374, a Rare Actinomycete.</title>
        <authorList>
            <person name="Dohra H."/>
            <person name="Suzuki T."/>
            <person name="Inoue Y."/>
            <person name="Kodani S."/>
        </authorList>
    </citation>
    <scope>NUCLEOTIDE SEQUENCE [LARGE SCALE GENOMIC DNA]</scope>
    <source>
        <strain evidence="4 5">JCM 9374</strain>
    </source>
</reference>
<evidence type="ECO:0000256" key="2">
    <source>
        <dbReference type="ARBA" id="ARBA00022801"/>
    </source>
</evidence>
<reference evidence="5" key="2">
    <citation type="submission" date="2016-04" db="EMBL/GenBank/DDBJ databases">
        <title>Planomonospora sphaerica JCM9374 whole genome shotgun sequence.</title>
        <authorList>
            <person name="Suzuki T."/>
            <person name="Dohra H."/>
            <person name="Kodani S."/>
        </authorList>
    </citation>
    <scope>NUCLEOTIDE SEQUENCE [LARGE SCALE GENOMIC DNA]</scope>
    <source>
        <strain evidence="5">JCM 9374</strain>
    </source>
</reference>
<evidence type="ECO:0000259" key="3">
    <source>
        <dbReference type="PROSITE" id="PS51462"/>
    </source>
</evidence>
<feature type="domain" description="Nudix hydrolase" evidence="3">
    <location>
        <begin position="53"/>
        <end position="187"/>
    </location>
</feature>
<dbReference type="GO" id="GO:0016787">
    <property type="term" value="F:hydrolase activity"/>
    <property type="evidence" value="ECO:0007669"/>
    <property type="project" value="UniProtKB-KW"/>
</dbReference>
<dbReference type="InterPro" id="IPR020084">
    <property type="entry name" value="NUDIX_hydrolase_CS"/>
</dbReference>
<evidence type="ECO:0000313" key="5">
    <source>
        <dbReference type="Proteomes" id="UP000077701"/>
    </source>
</evidence>
<comment type="similarity">
    <text evidence="1">Belongs to the Nudix hydrolase family.</text>
</comment>
<dbReference type="STRING" id="161355.PS9374_04517"/>
<dbReference type="PANTHER" id="PTHR43736:SF1">
    <property type="entry name" value="DIHYDRONEOPTERIN TRIPHOSPHATE DIPHOSPHATASE"/>
    <property type="match status" value="1"/>
</dbReference>